<dbReference type="PANTHER" id="PTHR43736">
    <property type="entry name" value="ADP-RIBOSE PYROPHOSPHATASE"/>
    <property type="match status" value="1"/>
</dbReference>
<evidence type="ECO:0000313" key="7">
    <source>
        <dbReference type="Proteomes" id="UP000293902"/>
    </source>
</evidence>
<dbReference type="EMBL" id="CP036313">
    <property type="protein sequence ID" value="QBH12470.1"/>
    <property type="molecule type" value="Genomic_DNA"/>
</dbReference>
<comment type="similarity">
    <text evidence="2">Belongs to the Nudix hydrolase family.</text>
</comment>
<dbReference type="GO" id="GO:0016787">
    <property type="term" value="F:hydrolase activity"/>
    <property type="evidence" value="ECO:0007669"/>
    <property type="project" value="UniProtKB-KW"/>
</dbReference>
<keyword evidence="7" id="KW-1185">Reference proteome</keyword>
<dbReference type="EMBL" id="QLNI01000026">
    <property type="protein sequence ID" value="RAM01502.1"/>
    <property type="molecule type" value="Genomic_DNA"/>
</dbReference>
<dbReference type="PROSITE" id="PS00893">
    <property type="entry name" value="NUDIX_BOX"/>
    <property type="match status" value="1"/>
</dbReference>
<evidence type="ECO:0000256" key="1">
    <source>
        <dbReference type="ARBA" id="ARBA00022801"/>
    </source>
</evidence>
<reference evidence="4 7" key="2">
    <citation type="submission" date="2019-02" db="EMBL/GenBank/DDBJ databases">
        <title>Complete genome sequence of Desulfobacter hydrogenophilus AcRS1.</title>
        <authorList>
            <person name="Marietou A."/>
            <person name="Lund M.B."/>
            <person name="Marshall I.P.G."/>
            <person name="Schreiber L."/>
            <person name="Jorgensen B."/>
        </authorList>
    </citation>
    <scope>NUCLEOTIDE SEQUENCE [LARGE SCALE GENOMIC DNA]</scope>
    <source>
        <strain evidence="4 7">AcRS1</strain>
    </source>
</reference>
<dbReference type="Pfam" id="PF00293">
    <property type="entry name" value="NUDIX"/>
    <property type="match status" value="1"/>
</dbReference>
<gene>
    <name evidence="5" type="ORF">DO021_13525</name>
    <name evidence="4" type="ORF">EYB58_05825</name>
</gene>
<dbReference type="PANTHER" id="PTHR43736:SF1">
    <property type="entry name" value="DIHYDRONEOPTERIN TRIPHOSPHATE DIPHOSPHATASE"/>
    <property type="match status" value="1"/>
</dbReference>
<dbReference type="RefSeq" id="WP_111957535.1">
    <property type="nucleotide sequence ID" value="NZ_CP036313.1"/>
</dbReference>
<evidence type="ECO:0000313" key="5">
    <source>
        <dbReference type="EMBL" id="RAM01502.1"/>
    </source>
</evidence>
<organism evidence="5 6">
    <name type="scientific">Desulfobacter hydrogenophilus</name>
    <dbReference type="NCBI Taxonomy" id="2291"/>
    <lineage>
        <taxon>Bacteria</taxon>
        <taxon>Pseudomonadati</taxon>
        <taxon>Thermodesulfobacteriota</taxon>
        <taxon>Desulfobacteria</taxon>
        <taxon>Desulfobacterales</taxon>
        <taxon>Desulfobacteraceae</taxon>
        <taxon>Desulfobacter</taxon>
    </lineage>
</organism>
<dbReference type="Proteomes" id="UP000248798">
    <property type="component" value="Unassembled WGS sequence"/>
</dbReference>
<feature type="domain" description="Nudix hydrolase" evidence="3">
    <location>
        <begin position="15"/>
        <end position="146"/>
    </location>
</feature>
<dbReference type="OrthoDB" id="9761969at2"/>
<keyword evidence="1 2" id="KW-0378">Hydrolase</keyword>
<proteinExistence type="inferred from homology"/>
<evidence type="ECO:0000313" key="6">
    <source>
        <dbReference type="Proteomes" id="UP000248798"/>
    </source>
</evidence>
<dbReference type="InterPro" id="IPR020084">
    <property type="entry name" value="NUDIX_hydrolase_CS"/>
</dbReference>
<protein>
    <submittedName>
        <fullName evidence="4">NUDIX domain-containing protein</fullName>
    </submittedName>
    <submittedName>
        <fullName evidence="5">NUDIX hydrolase</fullName>
    </submittedName>
</protein>
<name>A0A328FDJ4_9BACT</name>
<dbReference type="InterPro" id="IPR000086">
    <property type="entry name" value="NUDIX_hydrolase_dom"/>
</dbReference>
<sequence length="148" mass="16202">MKSSPDSSPREYPARPALAVGAVVFKDNRVLLVKRGNPPARGLWAIPGGSVELGETLKTAAEREVLEETGIIIKAGEPIFSFEFIHRDDKDQVRFHYYIVDLAASYISGEPTPGDDALDVGWISKGELGHLNVNPSTLKLLHQTFDFG</sequence>
<dbReference type="InterPro" id="IPR015797">
    <property type="entry name" value="NUDIX_hydrolase-like_dom_sf"/>
</dbReference>
<dbReference type="SUPFAM" id="SSF55811">
    <property type="entry name" value="Nudix"/>
    <property type="match status" value="1"/>
</dbReference>
<dbReference type="AlphaFoldDB" id="A0A328FDJ4"/>
<evidence type="ECO:0000256" key="2">
    <source>
        <dbReference type="RuleBase" id="RU003476"/>
    </source>
</evidence>
<dbReference type="PRINTS" id="PR00502">
    <property type="entry name" value="NUDIXFAMILY"/>
</dbReference>
<accession>A0A328FDJ4</accession>
<evidence type="ECO:0000259" key="3">
    <source>
        <dbReference type="PROSITE" id="PS51462"/>
    </source>
</evidence>
<dbReference type="Gene3D" id="3.90.79.10">
    <property type="entry name" value="Nucleoside Triphosphate Pyrophosphohydrolase"/>
    <property type="match status" value="1"/>
</dbReference>
<dbReference type="CDD" id="cd04673">
    <property type="entry name" value="NUDIX_ADPRase"/>
    <property type="match status" value="1"/>
</dbReference>
<dbReference type="PROSITE" id="PS51462">
    <property type="entry name" value="NUDIX"/>
    <property type="match status" value="1"/>
</dbReference>
<reference evidence="5 6" key="1">
    <citation type="submission" date="2018-06" db="EMBL/GenBank/DDBJ databases">
        <title>Complete Genome Sequence of Desulfobacter hydrogenophilus (DSM3380).</title>
        <authorList>
            <person name="Marietou A."/>
            <person name="Schreiber L."/>
            <person name="Marshall I."/>
            <person name="Jorgensen B."/>
        </authorList>
    </citation>
    <scope>NUCLEOTIDE SEQUENCE [LARGE SCALE GENOMIC DNA]</scope>
    <source>
        <strain evidence="5 6">DSM 3380</strain>
    </source>
</reference>
<evidence type="ECO:0000313" key="4">
    <source>
        <dbReference type="EMBL" id="QBH12470.1"/>
    </source>
</evidence>
<dbReference type="Proteomes" id="UP000293902">
    <property type="component" value="Chromosome"/>
</dbReference>
<dbReference type="InterPro" id="IPR020476">
    <property type="entry name" value="Nudix_hydrolase"/>
</dbReference>